<feature type="region of interest" description="Disordered" evidence="1">
    <location>
        <begin position="1"/>
        <end position="37"/>
    </location>
</feature>
<keyword evidence="3" id="KW-1185">Reference proteome</keyword>
<organism evidence="2 3">
    <name type="scientific">Cercospora kikuchii</name>
    <dbReference type="NCBI Taxonomy" id="84275"/>
    <lineage>
        <taxon>Eukaryota</taxon>
        <taxon>Fungi</taxon>
        <taxon>Dikarya</taxon>
        <taxon>Ascomycota</taxon>
        <taxon>Pezizomycotina</taxon>
        <taxon>Dothideomycetes</taxon>
        <taxon>Dothideomycetidae</taxon>
        <taxon>Mycosphaerellales</taxon>
        <taxon>Mycosphaerellaceae</taxon>
        <taxon>Cercospora</taxon>
    </lineage>
</organism>
<dbReference type="EMBL" id="BOLY01000003">
    <property type="protein sequence ID" value="GIZ41379.1"/>
    <property type="molecule type" value="Genomic_DNA"/>
</dbReference>
<dbReference type="AlphaFoldDB" id="A0A9P3CBW3"/>
<dbReference type="Proteomes" id="UP000825890">
    <property type="component" value="Unassembled WGS sequence"/>
</dbReference>
<proteinExistence type="predicted"/>
<gene>
    <name evidence="2" type="ORF">CKM354_000468500</name>
</gene>
<accession>A0A9P3CBW3</accession>
<sequence>MEHSTDDLVSLLSTPRRRAAGSLLDEDSPLTHDSPCSASAASSFEVLDWDSSSSIYSQDDHSDSEADWTSLSNKRFSQPLHLPPPLFSPKLGSEHFEPPSIPPKSP</sequence>
<reference evidence="2 3" key="1">
    <citation type="submission" date="2021-01" db="EMBL/GenBank/DDBJ databases">
        <title>Cercospora kikuchii MAFF 305040 whole genome shotgun sequence.</title>
        <authorList>
            <person name="Kashiwa T."/>
            <person name="Suzuki T."/>
        </authorList>
    </citation>
    <scope>NUCLEOTIDE SEQUENCE [LARGE SCALE GENOMIC DNA]</scope>
    <source>
        <strain evidence="2 3">MAFF 305040</strain>
    </source>
</reference>
<evidence type="ECO:0000313" key="3">
    <source>
        <dbReference type="Proteomes" id="UP000825890"/>
    </source>
</evidence>
<protein>
    <submittedName>
        <fullName evidence="2">Uncharacterized protein</fullName>
    </submittedName>
</protein>
<dbReference type="GeneID" id="68290260"/>
<comment type="caution">
    <text evidence="2">The sequence shown here is derived from an EMBL/GenBank/DDBJ whole genome shotgun (WGS) entry which is preliminary data.</text>
</comment>
<evidence type="ECO:0000256" key="1">
    <source>
        <dbReference type="SAM" id="MobiDB-lite"/>
    </source>
</evidence>
<dbReference type="RefSeq" id="XP_044655866.1">
    <property type="nucleotide sequence ID" value="XM_044799931.1"/>
</dbReference>
<name>A0A9P3CBW3_9PEZI</name>
<feature type="region of interest" description="Disordered" evidence="1">
    <location>
        <begin position="79"/>
        <end position="106"/>
    </location>
</feature>
<evidence type="ECO:0000313" key="2">
    <source>
        <dbReference type="EMBL" id="GIZ41379.1"/>
    </source>
</evidence>